<reference evidence="2 3" key="1">
    <citation type="submission" date="2020-07" db="EMBL/GenBank/DDBJ databases">
        <authorList>
            <person name="Zhuang K."/>
            <person name="Ran Y."/>
        </authorList>
    </citation>
    <scope>NUCLEOTIDE SEQUENCE [LARGE SCALE GENOMIC DNA]</scope>
    <source>
        <strain evidence="2 3">WCH-YHL-001</strain>
    </source>
</reference>
<accession>A0A7D6V6C3</accession>
<evidence type="ECO:0000313" key="3">
    <source>
        <dbReference type="Proteomes" id="UP000515512"/>
    </source>
</evidence>
<organism evidence="2 3">
    <name type="scientific">Nocardia huaxiensis</name>
    <dbReference type="NCBI Taxonomy" id="2755382"/>
    <lineage>
        <taxon>Bacteria</taxon>
        <taxon>Bacillati</taxon>
        <taxon>Actinomycetota</taxon>
        <taxon>Actinomycetes</taxon>
        <taxon>Mycobacteriales</taxon>
        <taxon>Nocardiaceae</taxon>
        <taxon>Nocardia</taxon>
    </lineage>
</organism>
<sequence length="191" mass="20349">MEFYLAVVGVVLLVNLMPAFGPPTALVLVLFKLNWHLDPVALVLLGALTSGAGRYLLGTATGRVRDRLSAHRKTALSAASSYLTGHRGRSIAGYALFLLSPLPSAQLFEAAGLMGMRLLPLTVAHVLGRLVSYSLYVGATSVAERNLGAALLDSITSPYGVAIQVAMLAALVLLARIDWTRYLPRPAEPNR</sequence>
<keyword evidence="3" id="KW-1185">Reference proteome</keyword>
<dbReference type="KEGG" id="nhu:H0264_24830"/>
<dbReference type="EMBL" id="CP059399">
    <property type="protein sequence ID" value="QLY28561.1"/>
    <property type="molecule type" value="Genomic_DNA"/>
</dbReference>
<protein>
    <recommendedName>
        <fullName evidence="4">DedA family protein</fullName>
    </recommendedName>
</protein>
<proteinExistence type="predicted"/>
<gene>
    <name evidence="2" type="ORF">H0264_24830</name>
</gene>
<feature type="transmembrane region" description="Helical" evidence="1">
    <location>
        <begin position="35"/>
        <end position="57"/>
    </location>
</feature>
<feature type="transmembrane region" description="Helical" evidence="1">
    <location>
        <begin position="159"/>
        <end position="177"/>
    </location>
</feature>
<evidence type="ECO:0000313" key="2">
    <source>
        <dbReference type="EMBL" id="QLY28561.1"/>
    </source>
</evidence>
<name>A0A7D6V6C3_9NOCA</name>
<dbReference type="RefSeq" id="WP_181579767.1">
    <property type="nucleotide sequence ID" value="NZ_CP059399.1"/>
</dbReference>
<evidence type="ECO:0000256" key="1">
    <source>
        <dbReference type="SAM" id="Phobius"/>
    </source>
</evidence>
<dbReference type="AlphaFoldDB" id="A0A7D6V6C3"/>
<feature type="transmembrane region" description="Helical" evidence="1">
    <location>
        <begin position="118"/>
        <end position="139"/>
    </location>
</feature>
<keyword evidence="1" id="KW-0472">Membrane</keyword>
<dbReference type="Proteomes" id="UP000515512">
    <property type="component" value="Chromosome"/>
</dbReference>
<keyword evidence="1" id="KW-0812">Transmembrane</keyword>
<evidence type="ECO:0008006" key="4">
    <source>
        <dbReference type="Google" id="ProtNLM"/>
    </source>
</evidence>
<keyword evidence="1" id="KW-1133">Transmembrane helix</keyword>